<protein>
    <submittedName>
        <fullName evidence="1">Uncharacterized protein</fullName>
    </submittedName>
</protein>
<dbReference type="KEGG" id="amob:HG15A2_06290"/>
<evidence type="ECO:0000313" key="1">
    <source>
        <dbReference type="EMBL" id="QDS97368.1"/>
    </source>
</evidence>
<accession>A0A517MR61</accession>
<name>A0A517MR61_9BACT</name>
<organism evidence="1 2">
    <name type="scientific">Adhaeretor mobilis</name>
    <dbReference type="NCBI Taxonomy" id="1930276"/>
    <lineage>
        <taxon>Bacteria</taxon>
        <taxon>Pseudomonadati</taxon>
        <taxon>Planctomycetota</taxon>
        <taxon>Planctomycetia</taxon>
        <taxon>Pirellulales</taxon>
        <taxon>Lacipirellulaceae</taxon>
        <taxon>Adhaeretor</taxon>
    </lineage>
</organism>
<reference evidence="1 2" key="1">
    <citation type="submission" date="2019-02" db="EMBL/GenBank/DDBJ databases">
        <title>Deep-cultivation of Planctomycetes and their phenomic and genomic characterization uncovers novel biology.</title>
        <authorList>
            <person name="Wiegand S."/>
            <person name="Jogler M."/>
            <person name="Boedeker C."/>
            <person name="Pinto D."/>
            <person name="Vollmers J."/>
            <person name="Rivas-Marin E."/>
            <person name="Kohn T."/>
            <person name="Peeters S.H."/>
            <person name="Heuer A."/>
            <person name="Rast P."/>
            <person name="Oberbeckmann S."/>
            <person name="Bunk B."/>
            <person name="Jeske O."/>
            <person name="Meyerdierks A."/>
            <person name="Storesund J.E."/>
            <person name="Kallscheuer N."/>
            <person name="Luecker S."/>
            <person name="Lage O.M."/>
            <person name="Pohl T."/>
            <person name="Merkel B.J."/>
            <person name="Hornburger P."/>
            <person name="Mueller R.-W."/>
            <person name="Bruemmer F."/>
            <person name="Labrenz M."/>
            <person name="Spormann A.M."/>
            <person name="Op den Camp H."/>
            <person name="Overmann J."/>
            <person name="Amann R."/>
            <person name="Jetten M.S.M."/>
            <person name="Mascher T."/>
            <person name="Medema M.H."/>
            <person name="Devos D.P."/>
            <person name="Kaster A.-K."/>
            <person name="Ovreas L."/>
            <person name="Rohde M."/>
            <person name="Galperin M.Y."/>
            <person name="Jogler C."/>
        </authorList>
    </citation>
    <scope>NUCLEOTIDE SEQUENCE [LARGE SCALE GENOMIC DNA]</scope>
    <source>
        <strain evidence="1 2">HG15A2</strain>
    </source>
</reference>
<proteinExistence type="predicted"/>
<sequence>MPVYAELVIDLPEVTVQGDGSMTLAAGLL</sequence>
<keyword evidence="2" id="KW-1185">Reference proteome</keyword>
<dbReference type="EMBL" id="CP036263">
    <property type="protein sequence ID" value="QDS97368.1"/>
    <property type="molecule type" value="Genomic_DNA"/>
</dbReference>
<evidence type="ECO:0000313" key="2">
    <source>
        <dbReference type="Proteomes" id="UP000319852"/>
    </source>
</evidence>
<dbReference type="AlphaFoldDB" id="A0A517MR61"/>
<gene>
    <name evidence="1" type="ORF">HG15A2_06290</name>
</gene>
<dbReference type="Proteomes" id="UP000319852">
    <property type="component" value="Chromosome"/>
</dbReference>